<sequence>MSGPIWIPPGTHIDHAATLLVEAARASADGEAWATFNGIDIRACGSSDSAEIVRQWRAESDRQDEAYRQSPEGRAAAARSAAEVEELQERHDALVHELASIHPADHVALLDWLCRLQPCSDRVGVRVDSDTIVKVLEQAGYRANANVGPAYRPDDRENVFRYLVGQALDGLKNGPAIHPILLKFAAEWRERFEAPLPRSLGRWG</sequence>
<dbReference type="EMBL" id="JABEPP010000007">
    <property type="protein sequence ID" value="NNM75098.1"/>
    <property type="molecule type" value="Genomic_DNA"/>
</dbReference>
<accession>A0A849ICG6</accession>
<name>A0A849ICG6_9HYPH</name>
<reference evidence="1 2" key="1">
    <citation type="submission" date="2020-04" db="EMBL/GenBank/DDBJ databases">
        <title>Enterovirga sp. isolate from soil.</title>
        <authorList>
            <person name="Chea S."/>
            <person name="Kim D.-U."/>
        </authorList>
    </citation>
    <scope>NUCLEOTIDE SEQUENCE [LARGE SCALE GENOMIC DNA]</scope>
    <source>
        <strain evidence="1 2">DB1703</strain>
    </source>
</reference>
<dbReference type="AlphaFoldDB" id="A0A849ICG6"/>
<evidence type="ECO:0000313" key="1">
    <source>
        <dbReference type="EMBL" id="NNM75098.1"/>
    </source>
</evidence>
<gene>
    <name evidence="1" type="ORF">HJG44_22310</name>
</gene>
<protein>
    <submittedName>
        <fullName evidence="1">Uncharacterized protein</fullName>
    </submittedName>
</protein>
<proteinExistence type="predicted"/>
<comment type="caution">
    <text evidence="1">The sequence shown here is derived from an EMBL/GenBank/DDBJ whole genome shotgun (WGS) entry which is preliminary data.</text>
</comment>
<keyword evidence="2" id="KW-1185">Reference proteome</keyword>
<evidence type="ECO:0000313" key="2">
    <source>
        <dbReference type="Proteomes" id="UP000564885"/>
    </source>
</evidence>
<dbReference type="Proteomes" id="UP000564885">
    <property type="component" value="Unassembled WGS sequence"/>
</dbReference>
<dbReference type="RefSeq" id="WP_171220597.1">
    <property type="nucleotide sequence ID" value="NZ_JABEPP010000007.1"/>
</dbReference>
<organism evidence="1 2">
    <name type="scientific">Enterovirga aerilata</name>
    <dbReference type="NCBI Taxonomy" id="2730920"/>
    <lineage>
        <taxon>Bacteria</taxon>
        <taxon>Pseudomonadati</taxon>
        <taxon>Pseudomonadota</taxon>
        <taxon>Alphaproteobacteria</taxon>
        <taxon>Hyphomicrobiales</taxon>
        <taxon>Methylobacteriaceae</taxon>
        <taxon>Enterovirga</taxon>
    </lineage>
</organism>